<evidence type="ECO:0000313" key="3">
    <source>
        <dbReference type="Proteomes" id="UP001221757"/>
    </source>
</evidence>
<name>A0AAD7GQA7_MYCRO</name>
<organism evidence="2 3">
    <name type="scientific">Mycena rosella</name>
    <name type="common">Pink bonnet</name>
    <name type="synonym">Agaricus rosellus</name>
    <dbReference type="NCBI Taxonomy" id="1033263"/>
    <lineage>
        <taxon>Eukaryota</taxon>
        <taxon>Fungi</taxon>
        <taxon>Dikarya</taxon>
        <taxon>Basidiomycota</taxon>
        <taxon>Agaricomycotina</taxon>
        <taxon>Agaricomycetes</taxon>
        <taxon>Agaricomycetidae</taxon>
        <taxon>Agaricales</taxon>
        <taxon>Marasmiineae</taxon>
        <taxon>Mycenaceae</taxon>
        <taxon>Mycena</taxon>
    </lineage>
</organism>
<protein>
    <submittedName>
        <fullName evidence="2">Uncharacterized protein</fullName>
    </submittedName>
</protein>
<gene>
    <name evidence="2" type="ORF">B0H17DRAFT_1129182</name>
</gene>
<keyword evidence="3" id="KW-1185">Reference proteome</keyword>
<comment type="caution">
    <text evidence="2">The sequence shown here is derived from an EMBL/GenBank/DDBJ whole genome shotgun (WGS) entry which is preliminary data.</text>
</comment>
<dbReference type="AlphaFoldDB" id="A0AAD7GQA7"/>
<sequence>MTFPQVDGWLDVLASAASFARLHRYEWPNINYYSDYIKTLDMKWIGMVLEHLKQLYGDNPDSWDTQRTLMTEVNDSPEGNQIKPITRKCRGTSSSPLRTSLVNASHKAKGRTIDANMSSHNKQVLNSPAELLEALHELIQTDPSSGEVDIGGERKTYQDWTFTTVQPAVVSRIKYDTPLGSRVANEVEGWVLAIRVLSDAWATSGYWAAVSSFKLREPMTKCRFAVAAAANCRCYGGIAAAQLWLLLLHGLTAAALPQQCQRIFKFEMRPLAHSSICIVYGPEEESASINL</sequence>
<accession>A0AAD7GQA7</accession>
<feature type="region of interest" description="Disordered" evidence="1">
    <location>
        <begin position="74"/>
        <end position="96"/>
    </location>
</feature>
<dbReference type="Proteomes" id="UP001221757">
    <property type="component" value="Unassembled WGS sequence"/>
</dbReference>
<proteinExistence type="predicted"/>
<dbReference type="EMBL" id="JARKIE010000022">
    <property type="protein sequence ID" value="KAJ7699568.1"/>
    <property type="molecule type" value="Genomic_DNA"/>
</dbReference>
<evidence type="ECO:0000256" key="1">
    <source>
        <dbReference type="SAM" id="MobiDB-lite"/>
    </source>
</evidence>
<evidence type="ECO:0000313" key="2">
    <source>
        <dbReference type="EMBL" id="KAJ7699568.1"/>
    </source>
</evidence>
<reference evidence="2" key="1">
    <citation type="submission" date="2023-03" db="EMBL/GenBank/DDBJ databases">
        <title>Massive genome expansion in bonnet fungi (Mycena s.s.) driven by repeated elements and novel gene families across ecological guilds.</title>
        <authorList>
            <consortium name="Lawrence Berkeley National Laboratory"/>
            <person name="Harder C.B."/>
            <person name="Miyauchi S."/>
            <person name="Viragh M."/>
            <person name="Kuo A."/>
            <person name="Thoen E."/>
            <person name="Andreopoulos B."/>
            <person name="Lu D."/>
            <person name="Skrede I."/>
            <person name="Drula E."/>
            <person name="Henrissat B."/>
            <person name="Morin E."/>
            <person name="Kohler A."/>
            <person name="Barry K."/>
            <person name="LaButti K."/>
            <person name="Morin E."/>
            <person name="Salamov A."/>
            <person name="Lipzen A."/>
            <person name="Mereny Z."/>
            <person name="Hegedus B."/>
            <person name="Baldrian P."/>
            <person name="Stursova M."/>
            <person name="Weitz H."/>
            <person name="Taylor A."/>
            <person name="Grigoriev I.V."/>
            <person name="Nagy L.G."/>
            <person name="Martin F."/>
            <person name="Kauserud H."/>
        </authorList>
    </citation>
    <scope>NUCLEOTIDE SEQUENCE</scope>
    <source>
        <strain evidence="2">CBHHK067</strain>
    </source>
</reference>